<gene>
    <name evidence="1" type="ORF">DIABBA_LOCUS9189</name>
</gene>
<accession>A0A9N9T3B2</accession>
<reference evidence="1" key="1">
    <citation type="submission" date="2022-01" db="EMBL/GenBank/DDBJ databases">
        <authorList>
            <person name="King R."/>
        </authorList>
    </citation>
    <scope>NUCLEOTIDE SEQUENCE</scope>
</reference>
<sequence length="71" mass="8104">MPAAKKAAKKFKVPRATLTYKVKGITPRCRRMEPDPILTHDEETIVVQWIFSLAKAGFPVGNILYWTVFNI</sequence>
<keyword evidence="2" id="KW-1185">Reference proteome</keyword>
<evidence type="ECO:0008006" key="3">
    <source>
        <dbReference type="Google" id="ProtNLM"/>
    </source>
</evidence>
<dbReference type="OrthoDB" id="6751611at2759"/>
<protein>
    <recommendedName>
        <fullName evidence="3">HTH psq-type domain-containing protein</fullName>
    </recommendedName>
</protein>
<dbReference type="EMBL" id="OU898281">
    <property type="protein sequence ID" value="CAG9836065.1"/>
    <property type="molecule type" value="Genomic_DNA"/>
</dbReference>
<evidence type="ECO:0000313" key="2">
    <source>
        <dbReference type="Proteomes" id="UP001153709"/>
    </source>
</evidence>
<dbReference type="AlphaFoldDB" id="A0A9N9T3B2"/>
<name>A0A9N9T3B2_DIABA</name>
<proteinExistence type="predicted"/>
<evidence type="ECO:0000313" key="1">
    <source>
        <dbReference type="EMBL" id="CAG9836065.1"/>
    </source>
</evidence>
<organism evidence="1 2">
    <name type="scientific">Diabrotica balteata</name>
    <name type="common">Banded cucumber beetle</name>
    <dbReference type="NCBI Taxonomy" id="107213"/>
    <lineage>
        <taxon>Eukaryota</taxon>
        <taxon>Metazoa</taxon>
        <taxon>Ecdysozoa</taxon>
        <taxon>Arthropoda</taxon>
        <taxon>Hexapoda</taxon>
        <taxon>Insecta</taxon>
        <taxon>Pterygota</taxon>
        <taxon>Neoptera</taxon>
        <taxon>Endopterygota</taxon>
        <taxon>Coleoptera</taxon>
        <taxon>Polyphaga</taxon>
        <taxon>Cucujiformia</taxon>
        <taxon>Chrysomeloidea</taxon>
        <taxon>Chrysomelidae</taxon>
        <taxon>Galerucinae</taxon>
        <taxon>Diabroticina</taxon>
        <taxon>Diabroticites</taxon>
        <taxon>Diabrotica</taxon>
    </lineage>
</organism>
<dbReference type="Proteomes" id="UP001153709">
    <property type="component" value="Chromosome 6"/>
</dbReference>